<reference evidence="1 2" key="1">
    <citation type="submission" date="2019-08" db="EMBL/GenBank/DDBJ databases">
        <title>Gluconobacter frateurii HD924 genome.</title>
        <authorList>
            <person name="Liu Y."/>
            <person name="Zhang P."/>
        </authorList>
    </citation>
    <scope>NUCLEOTIDE SEQUENCE [LARGE SCALE GENOMIC DNA]</scope>
    <source>
        <strain evidence="1 2">HD924</strain>
    </source>
</reference>
<gene>
    <name evidence="1" type="ORF">FXF46_12610</name>
</gene>
<name>A0AAP9JI75_GLUTH</name>
<protein>
    <submittedName>
        <fullName evidence="1">Uncharacterized protein</fullName>
    </submittedName>
</protein>
<sequence>MKKGFRFFSVSQLSIAHLVAMPDPPKHIPEHFDRIMQKHDRIGHTLEVSHTKFNLQAARIKRFS</sequence>
<organism evidence="1 2">
    <name type="scientific">Gluconobacter thailandicus</name>
    <dbReference type="NCBI Taxonomy" id="257438"/>
    <lineage>
        <taxon>Bacteria</taxon>
        <taxon>Pseudomonadati</taxon>
        <taxon>Pseudomonadota</taxon>
        <taxon>Alphaproteobacteria</taxon>
        <taxon>Acetobacterales</taxon>
        <taxon>Acetobacteraceae</taxon>
        <taxon>Gluconobacter</taxon>
    </lineage>
</organism>
<evidence type="ECO:0000313" key="1">
    <source>
        <dbReference type="EMBL" id="QEH96993.1"/>
    </source>
</evidence>
<evidence type="ECO:0000313" key="2">
    <source>
        <dbReference type="Proteomes" id="UP000323560"/>
    </source>
</evidence>
<dbReference type="EMBL" id="CP043043">
    <property type="protein sequence ID" value="QEH96993.1"/>
    <property type="molecule type" value="Genomic_DNA"/>
</dbReference>
<proteinExistence type="predicted"/>
<dbReference type="Proteomes" id="UP000323560">
    <property type="component" value="Chromosome"/>
</dbReference>
<accession>A0AAP9JI75</accession>
<dbReference type="KEGG" id="gti:FXF46_12610"/>
<dbReference type="AlphaFoldDB" id="A0AAP9JI75"/>